<evidence type="ECO:0000313" key="1">
    <source>
        <dbReference type="EMBL" id="KAJ1188498.1"/>
    </source>
</evidence>
<organism evidence="1 2">
    <name type="scientific">Pleurodeles waltl</name>
    <name type="common">Iberian ribbed newt</name>
    <dbReference type="NCBI Taxonomy" id="8319"/>
    <lineage>
        <taxon>Eukaryota</taxon>
        <taxon>Metazoa</taxon>
        <taxon>Chordata</taxon>
        <taxon>Craniata</taxon>
        <taxon>Vertebrata</taxon>
        <taxon>Euteleostomi</taxon>
        <taxon>Amphibia</taxon>
        <taxon>Batrachia</taxon>
        <taxon>Caudata</taxon>
        <taxon>Salamandroidea</taxon>
        <taxon>Salamandridae</taxon>
        <taxon>Pleurodelinae</taxon>
        <taxon>Pleurodeles</taxon>
    </lineage>
</organism>
<dbReference type="EMBL" id="JANPWB010000005">
    <property type="protein sequence ID" value="KAJ1188498.1"/>
    <property type="molecule type" value="Genomic_DNA"/>
</dbReference>
<name>A0AAV7ULD4_PLEWA</name>
<comment type="caution">
    <text evidence="1">The sequence shown here is derived from an EMBL/GenBank/DDBJ whole genome shotgun (WGS) entry which is preliminary data.</text>
</comment>
<proteinExistence type="predicted"/>
<evidence type="ECO:0000313" key="2">
    <source>
        <dbReference type="Proteomes" id="UP001066276"/>
    </source>
</evidence>
<gene>
    <name evidence="1" type="ORF">NDU88_005259</name>
</gene>
<reference evidence="1" key="1">
    <citation type="journal article" date="2022" name="bioRxiv">
        <title>Sequencing and chromosome-scale assembly of the giantPleurodeles waltlgenome.</title>
        <authorList>
            <person name="Brown T."/>
            <person name="Elewa A."/>
            <person name="Iarovenko S."/>
            <person name="Subramanian E."/>
            <person name="Araus A.J."/>
            <person name="Petzold A."/>
            <person name="Susuki M."/>
            <person name="Suzuki K.-i.T."/>
            <person name="Hayashi T."/>
            <person name="Toyoda A."/>
            <person name="Oliveira C."/>
            <person name="Osipova E."/>
            <person name="Leigh N.D."/>
            <person name="Simon A."/>
            <person name="Yun M.H."/>
        </authorList>
    </citation>
    <scope>NUCLEOTIDE SEQUENCE</scope>
    <source>
        <strain evidence="1">20211129_DDA</strain>
        <tissue evidence="1">Liver</tissue>
    </source>
</reference>
<accession>A0AAV7ULD4</accession>
<keyword evidence="2" id="KW-1185">Reference proteome</keyword>
<dbReference type="AlphaFoldDB" id="A0AAV7ULD4"/>
<sequence length="144" mass="15492">MQGPAPSGRRMLLGLVVPPGAKSQVRIVLRGIAACFVAPGMQCPAPSGQRMLLGLVVPPGAKSQVRMVLRGIAARFVAPAMQGPAPSDRRMLLGLVVPPGAKSQILTEPETKLNLSDMWTKVSVLTEKRVLERMYAIKQNQRTQ</sequence>
<protein>
    <submittedName>
        <fullName evidence="1">Uncharacterized protein</fullName>
    </submittedName>
</protein>
<dbReference type="Proteomes" id="UP001066276">
    <property type="component" value="Chromosome 3_1"/>
</dbReference>